<dbReference type="GO" id="GO:0005789">
    <property type="term" value="C:endoplasmic reticulum membrane"/>
    <property type="evidence" value="ECO:0007669"/>
    <property type="project" value="TreeGrafter"/>
</dbReference>
<dbReference type="GO" id="GO:0052651">
    <property type="term" value="P:monoacylglycerol catabolic process"/>
    <property type="evidence" value="ECO:0007669"/>
    <property type="project" value="TreeGrafter"/>
</dbReference>
<reference evidence="4" key="1">
    <citation type="journal article" date="2018" name="Nat. Microbiol.">
        <title>Leveraging single-cell genomics to expand the fungal tree of life.</title>
        <authorList>
            <person name="Ahrendt S.R."/>
            <person name="Quandt C.A."/>
            <person name="Ciobanu D."/>
            <person name="Clum A."/>
            <person name="Salamov A."/>
            <person name="Andreopoulos B."/>
            <person name="Cheng J.F."/>
            <person name="Woyke T."/>
            <person name="Pelin A."/>
            <person name="Henrissat B."/>
            <person name="Reynolds N.K."/>
            <person name="Benny G.L."/>
            <person name="Smith M.E."/>
            <person name="James T.Y."/>
            <person name="Grigoriev I.V."/>
        </authorList>
    </citation>
    <scope>NUCLEOTIDE SEQUENCE [LARGE SCALE GENOMIC DNA]</scope>
    <source>
        <strain evidence="4">RSA 468</strain>
    </source>
</reference>
<dbReference type="STRING" id="215637.A0A4P9ZWK7"/>
<dbReference type="InterPro" id="IPR000073">
    <property type="entry name" value="AB_hydrolase_1"/>
</dbReference>
<proteinExistence type="predicted"/>
<keyword evidence="4" id="KW-1185">Reference proteome</keyword>
<dbReference type="SUPFAM" id="SSF53474">
    <property type="entry name" value="alpha/beta-Hydrolases"/>
    <property type="match status" value="1"/>
</dbReference>
<dbReference type="Pfam" id="PF00561">
    <property type="entry name" value="Abhydrolase_1"/>
    <property type="match status" value="1"/>
</dbReference>
<keyword evidence="1" id="KW-1133">Transmembrane helix</keyword>
<evidence type="ECO:0000313" key="3">
    <source>
        <dbReference type="EMBL" id="RKP38007.1"/>
    </source>
</evidence>
<dbReference type="GO" id="GO:0004622">
    <property type="term" value="F:phosphatidylcholine lysophospholipase activity"/>
    <property type="evidence" value="ECO:0007669"/>
    <property type="project" value="TreeGrafter"/>
</dbReference>
<protein>
    <submittedName>
        <fullName evidence="3">Alpha/Beta hydrolase protein</fullName>
    </submittedName>
</protein>
<feature type="domain" description="AB hydrolase-1" evidence="2">
    <location>
        <begin position="132"/>
        <end position="222"/>
    </location>
</feature>
<accession>A0A4P9ZWK7</accession>
<keyword evidence="3" id="KW-0378">Hydrolase</keyword>
<dbReference type="InterPro" id="IPR029058">
    <property type="entry name" value="AB_hydrolase_fold"/>
</dbReference>
<dbReference type="GO" id="GO:0006660">
    <property type="term" value="P:phosphatidylserine catabolic process"/>
    <property type="evidence" value="ECO:0007669"/>
    <property type="project" value="TreeGrafter"/>
</dbReference>
<evidence type="ECO:0000256" key="1">
    <source>
        <dbReference type="SAM" id="Phobius"/>
    </source>
</evidence>
<evidence type="ECO:0000313" key="4">
    <source>
        <dbReference type="Proteomes" id="UP000268162"/>
    </source>
</evidence>
<dbReference type="PANTHER" id="PTHR12277:SF194">
    <property type="entry name" value="FI04476P"/>
    <property type="match status" value="1"/>
</dbReference>
<dbReference type="EMBL" id="ML002417">
    <property type="protein sequence ID" value="RKP38007.1"/>
    <property type="molecule type" value="Genomic_DNA"/>
</dbReference>
<sequence>MSVSMFVYVIQACVTVGLLVTSLLLLAYIAYLVLIPTVPTFQRYFYHFYWLKYIIAGDFDQPHRYGLRYGAALNGKVVAADGTSLGYWHILPLASNPIIGSEVTPSSDPEKKTKNHRQCQFESQLAQAPLVIMYFHGQGGSREWPNRIYSYQSLQRTFPTAHLIALDCRGYGDSDGLPNSETLVVSDAVAMWDYIVQHAPAKRIFIYGHSMGSGIATQLCRTVEQRGETAFGLCLEGAFSSMPQVIFEYRDQPFLKPVRRIPILVDLYSRTCRFQFDTGSTLPLIRCPILLIHGREDRVIGIKFAYDMFYNLRPGNFRPAVTITTTTTTTTIPKHAHSPLVDYAEVQQACPPEVAVGEGRVFRWPRYQKSDLVAWLLELDHADHSSAHVFGLTQQTLADFVTEINSV</sequence>
<feature type="transmembrane region" description="Helical" evidence="1">
    <location>
        <begin position="6"/>
        <end position="34"/>
    </location>
</feature>
<name>A0A4P9ZWK7_9FUNG</name>
<gene>
    <name evidence="3" type="ORF">BJ085DRAFT_36623</name>
</gene>
<dbReference type="GO" id="GO:0047372">
    <property type="term" value="F:monoacylglycerol lipase activity"/>
    <property type="evidence" value="ECO:0007669"/>
    <property type="project" value="TreeGrafter"/>
</dbReference>
<dbReference type="Proteomes" id="UP000268162">
    <property type="component" value="Unassembled WGS sequence"/>
</dbReference>
<dbReference type="PANTHER" id="PTHR12277">
    <property type="entry name" value="ALPHA/BETA HYDROLASE DOMAIN-CONTAINING PROTEIN"/>
    <property type="match status" value="1"/>
</dbReference>
<evidence type="ECO:0000259" key="2">
    <source>
        <dbReference type="Pfam" id="PF00561"/>
    </source>
</evidence>
<keyword evidence="1" id="KW-0812">Transmembrane</keyword>
<dbReference type="OrthoDB" id="446723at2759"/>
<dbReference type="Gene3D" id="3.40.50.1820">
    <property type="entry name" value="alpha/beta hydrolase"/>
    <property type="match status" value="1"/>
</dbReference>
<dbReference type="AlphaFoldDB" id="A0A4P9ZWK7"/>
<keyword evidence="1" id="KW-0472">Membrane</keyword>
<organism evidence="3 4">
    <name type="scientific">Dimargaris cristalligena</name>
    <dbReference type="NCBI Taxonomy" id="215637"/>
    <lineage>
        <taxon>Eukaryota</taxon>
        <taxon>Fungi</taxon>
        <taxon>Fungi incertae sedis</taxon>
        <taxon>Zoopagomycota</taxon>
        <taxon>Kickxellomycotina</taxon>
        <taxon>Dimargaritomycetes</taxon>
        <taxon>Dimargaritales</taxon>
        <taxon>Dimargaritaceae</taxon>
        <taxon>Dimargaris</taxon>
    </lineage>
</organism>